<dbReference type="SUPFAM" id="SSF102198">
    <property type="entry name" value="Putative cyclase"/>
    <property type="match status" value="1"/>
</dbReference>
<proteinExistence type="predicted"/>
<dbReference type="InterPro" id="IPR037175">
    <property type="entry name" value="KFase_sf"/>
</dbReference>
<reference evidence="1 2" key="1">
    <citation type="submission" date="2022-04" db="EMBL/GenBank/DDBJ databases">
        <title>Positive selection, recombination, and allopatry shape intraspecific diversity of widespread and dominant cyanobacteria.</title>
        <authorList>
            <person name="Wei J."/>
            <person name="Shu W."/>
            <person name="Hu C."/>
        </authorList>
    </citation>
    <scope>NUCLEOTIDE SEQUENCE [LARGE SCALE GENOMIC DNA]</scope>
    <source>
        <strain evidence="1 2">GB2-A5</strain>
    </source>
</reference>
<comment type="caution">
    <text evidence="1">The sequence shown here is derived from an EMBL/GenBank/DDBJ whole genome shotgun (WGS) entry which is preliminary data.</text>
</comment>
<evidence type="ECO:0000313" key="1">
    <source>
        <dbReference type="EMBL" id="MEP0865508.1"/>
    </source>
</evidence>
<dbReference type="Gene3D" id="3.50.30.50">
    <property type="entry name" value="Putative cyclase"/>
    <property type="match status" value="1"/>
</dbReference>
<sequence length="241" mass="26718">MTSNSPNLKSLTYTKIVDLSHVIDPNIPIWQNDPPVEFESVAELEKDGYYLRRFSMGEHSGTHINGPNSFYPDGIGIDSYPSESLVVPAIVIDIRHKTTENPDYALTIDDVLNWEEQHHCIQNGSVVLLYTGWQERWGDVETFFNQVEPGKFHFPGFGAEATRFLLEKRAIAGIGIDTHGVDPGIDEAFTINKLVLETPRIVLENLTNLHQLPPTGTTLVIGILRLKGGSGTPVSVLAFVP</sequence>
<dbReference type="RefSeq" id="WP_190418749.1">
    <property type="nucleotide sequence ID" value="NZ_JAMPKK010000027.1"/>
</dbReference>
<dbReference type="Proteomes" id="UP001442494">
    <property type="component" value="Unassembled WGS sequence"/>
</dbReference>
<protein>
    <submittedName>
        <fullName evidence="1">Cyclase family protein</fullName>
    </submittedName>
</protein>
<name>A0ABV0JQ45_9CYAN</name>
<organism evidence="1 2">
    <name type="scientific">Funiculus sociatus GB2-A5</name>
    <dbReference type="NCBI Taxonomy" id="2933946"/>
    <lineage>
        <taxon>Bacteria</taxon>
        <taxon>Bacillati</taxon>
        <taxon>Cyanobacteriota</taxon>
        <taxon>Cyanophyceae</taxon>
        <taxon>Coleofasciculales</taxon>
        <taxon>Coleofasciculaceae</taxon>
        <taxon>Funiculus</taxon>
    </lineage>
</organism>
<dbReference type="EMBL" id="JAMPKK010000027">
    <property type="protein sequence ID" value="MEP0865508.1"/>
    <property type="molecule type" value="Genomic_DNA"/>
</dbReference>
<dbReference type="PANTHER" id="PTHR31118:SF12">
    <property type="entry name" value="CYCLASE-LIKE PROTEIN 2"/>
    <property type="match status" value="1"/>
</dbReference>
<gene>
    <name evidence="1" type="ORF">NDI37_13635</name>
</gene>
<dbReference type="Pfam" id="PF04199">
    <property type="entry name" value="Cyclase"/>
    <property type="match status" value="1"/>
</dbReference>
<accession>A0ABV0JQ45</accession>
<dbReference type="PANTHER" id="PTHR31118">
    <property type="entry name" value="CYCLASE-LIKE PROTEIN 2"/>
    <property type="match status" value="1"/>
</dbReference>
<dbReference type="InterPro" id="IPR007325">
    <property type="entry name" value="KFase/CYL"/>
</dbReference>
<evidence type="ECO:0000313" key="2">
    <source>
        <dbReference type="Proteomes" id="UP001442494"/>
    </source>
</evidence>
<keyword evidence="2" id="KW-1185">Reference proteome</keyword>